<dbReference type="AlphaFoldDB" id="A0A656AW60"/>
<dbReference type="Proteomes" id="UP000041770">
    <property type="component" value="Unassembled WGS sequence"/>
</dbReference>
<feature type="transmembrane region" description="Helical" evidence="1">
    <location>
        <begin position="54"/>
        <end position="72"/>
    </location>
</feature>
<evidence type="ECO:0000256" key="1">
    <source>
        <dbReference type="SAM" id="Phobius"/>
    </source>
</evidence>
<reference evidence="2 3" key="1">
    <citation type="submission" date="2015-07" db="EMBL/GenBank/DDBJ databases">
        <authorList>
            <consortium name="Pathogen Informatics"/>
        </authorList>
    </citation>
    <scope>NUCLEOTIDE SEQUENCE [LARGE SCALE GENOMIC DNA]</scope>
    <source>
        <strain evidence="2 3">A316</strain>
    </source>
</reference>
<keyword evidence="1" id="KW-1133">Transmembrane helix</keyword>
<sequence>MEVFPHEGLHGVEMRLLPFLKLRQSLFQLLNLSIIEAVFLSSSNPTVDLFTLRYVQVSLWIFVGLLLVYYLLPELFSLGQDFLNHGFVSEYWKLLNLTFKVED</sequence>
<name>A0A656AW60_VIBCL</name>
<keyword evidence="1" id="KW-0812">Transmembrane</keyword>
<protein>
    <submittedName>
        <fullName evidence="2">Uncharacterized protein</fullName>
    </submittedName>
</protein>
<accession>A0A656AW60</accession>
<evidence type="ECO:0000313" key="2">
    <source>
        <dbReference type="EMBL" id="CSD43517.1"/>
    </source>
</evidence>
<organism evidence="2 3">
    <name type="scientific">Vibrio cholerae</name>
    <dbReference type="NCBI Taxonomy" id="666"/>
    <lineage>
        <taxon>Bacteria</taxon>
        <taxon>Pseudomonadati</taxon>
        <taxon>Pseudomonadota</taxon>
        <taxon>Gammaproteobacteria</taxon>
        <taxon>Vibrionales</taxon>
        <taxon>Vibrionaceae</taxon>
        <taxon>Vibrio</taxon>
    </lineage>
</organism>
<dbReference type="EMBL" id="CWQY01000081">
    <property type="protein sequence ID" value="CSD43517.1"/>
    <property type="molecule type" value="Genomic_DNA"/>
</dbReference>
<gene>
    <name evidence="2" type="ORF">ERS013200_04156</name>
</gene>
<keyword evidence="1" id="KW-0472">Membrane</keyword>
<proteinExistence type="predicted"/>
<evidence type="ECO:0000313" key="3">
    <source>
        <dbReference type="Proteomes" id="UP000041770"/>
    </source>
</evidence>